<dbReference type="Proteomes" id="UP000028878">
    <property type="component" value="Unassembled WGS sequence"/>
</dbReference>
<name>A0A1L1PCQ4_HYDIT</name>
<reference evidence="2" key="1">
    <citation type="submission" date="2014-11" db="EMBL/GenBank/DDBJ databases">
        <title>Draft genome sequence of Hydrogenophaga intermedia S1.</title>
        <authorList>
            <person name="Gan H.M."/>
            <person name="Chew T.H."/>
            <person name="Stolz A."/>
        </authorList>
    </citation>
    <scope>NUCLEOTIDE SEQUENCE [LARGE SCALE GENOMIC DNA]</scope>
    <source>
        <strain evidence="2">S1</strain>
    </source>
</reference>
<gene>
    <name evidence="1" type="ORF">BN948_00166</name>
</gene>
<evidence type="ECO:0000313" key="1">
    <source>
        <dbReference type="EMBL" id="CDN85773.1"/>
    </source>
</evidence>
<keyword evidence="2" id="KW-1185">Reference proteome</keyword>
<dbReference type="RefSeq" id="WP_035619985.1">
    <property type="nucleotide sequence ID" value="NZ_CCAE010000001.1"/>
</dbReference>
<accession>A0A1L1PCQ4</accession>
<dbReference type="AlphaFoldDB" id="A0A1L1PCQ4"/>
<proteinExistence type="predicted"/>
<evidence type="ECO:0000313" key="2">
    <source>
        <dbReference type="Proteomes" id="UP000028878"/>
    </source>
</evidence>
<dbReference type="EMBL" id="CCAE010000001">
    <property type="protein sequence ID" value="CDN85773.1"/>
    <property type="molecule type" value="Genomic_DNA"/>
</dbReference>
<organism evidence="1 2">
    <name type="scientific">Hydrogenophaga intermedia</name>
    <dbReference type="NCBI Taxonomy" id="65786"/>
    <lineage>
        <taxon>Bacteria</taxon>
        <taxon>Pseudomonadati</taxon>
        <taxon>Pseudomonadota</taxon>
        <taxon>Betaproteobacteria</taxon>
        <taxon>Burkholderiales</taxon>
        <taxon>Comamonadaceae</taxon>
        <taxon>Hydrogenophaga</taxon>
    </lineage>
</organism>
<sequence length="74" mass="7868">MSFWNTLTEILDIAMAPSCAQEPASDASQADISWHNAYGTAADYQVPAESHDAYPSAMDNGYHCGGGFDSGMGY</sequence>
<protein>
    <submittedName>
        <fullName evidence="1">Uncharacterized protein</fullName>
    </submittedName>
</protein>